<dbReference type="PROSITE" id="PS51077">
    <property type="entry name" value="HTH_ICLR"/>
    <property type="match status" value="1"/>
</dbReference>
<dbReference type="Proteomes" id="UP000076959">
    <property type="component" value="Unassembled WGS sequence"/>
</dbReference>
<organism evidence="6 7">
    <name type="scientific">Bradyrhizobium centrolobii</name>
    <dbReference type="NCBI Taxonomy" id="1505087"/>
    <lineage>
        <taxon>Bacteria</taxon>
        <taxon>Pseudomonadati</taxon>
        <taxon>Pseudomonadota</taxon>
        <taxon>Alphaproteobacteria</taxon>
        <taxon>Hyphomicrobiales</taxon>
        <taxon>Nitrobacteraceae</taxon>
        <taxon>Bradyrhizobium</taxon>
    </lineage>
</organism>
<evidence type="ECO:0000259" key="5">
    <source>
        <dbReference type="PROSITE" id="PS51078"/>
    </source>
</evidence>
<name>A0A176YA33_9BRAD</name>
<keyword evidence="3" id="KW-0804">Transcription</keyword>
<dbReference type="PANTHER" id="PTHR30136">
    <property type="entry name" value="HELIX-TURN-HELIX TRANSCRIPTIONAL REGULATOR, ICLR FAMILY"/>
    <property type="match status" value="1"/>
</dbReference>
<dbReference type="PROSITE" id="PS51078">
    <property type="entry name" value="ICLR_ED"/>
    <property type="match status" value="1"/>
</dbReference>
<dbReference type="InterPro" id="IPR036390">
    <property type="entry name" value="WH_DNA-bd_sf"/>
</dbReference>
<dbReference type="GO" id="GO:0045892">
    <property type="term" value="P:negative regulation of DNA-templated transcription"/>
    <property type="evidence" value="ECO:0007669"/>
    <property type="project" value="TreeGrafter"/>
</dbReference>
<evidence type="ECO:0000313" key="7">
    <source>
        <dbReference type="Proteomes" id="UP000076959"/>
    </source>
</evidence>
<dbReference type="InterPro" id="IPR005471">
    <property type="entry name" value="Tscrpt_reg_IclR_N"/>
</dbReference>
<dbReference type="Pfam" id="PF09339">
    <property type="entry name" value="HTH_IclR"/>
    <property type="match status" value="1"/>
</dbReference>
<evidence type="ECO:0000259" key="4">
    <source>
        <dbReference type="PROSITE" id="PS51077"/>
    </source>
</evidence>
<keyword evidence="7" id="KW-1185">Reference proteome</keyword>
<comment type="caution">
    <text evidence="6">The sequence shown here is derived from an EMBL/GenBank/DDBJ whole genome shotgun (WGS) entry which is preliminary data.</text>
</comment>
<feature type="domain" description="IclR-ED" evidence="5">
    <location>
        <begin position="76"/>
        <end position="258"/>
    </location>
</feature>
<dbReference type="STRING" id="1505087.AYJ54_31805"/>
<dbReference type="InterPro" id="IPR036388">
    <property type="entry name" value="WH-like_DNA-bd_sf"/>
</dbReference>
<dbReference type="InterPro" id="IPR050707">
    <property type="entry name" value="HTH_MetabolicPath_Reg"/>
</dbReference>
<evidence type="ECO:0008006" key="8">
    <source>
        <dbReference type="Google" id="ProtNLM"/>
    </source>
</evidence>
<sequence length="259" mass="27594">MTTADTSKPSGTQSIGRAAAVLRALARRSQSGARMADIARETGLERPTAHRILQGLIAEGMASQQETTRRYHLGPFIYELGLLAEPRFHLRELARQAIDFLADQTGDTVFLAVRGGNDALCVERRAGSFPIKAFTVDVGSRIPLGVGCGGVAMIAALPEEEADSILAANAPRLKDYGDITPAQLAELVSAARIRGYAVNPHRALGIAAVGMAVRHADGGLAGSISIAAIESRLPPERIEKIARLLRAEIRKIEKMLQAS</sequence>
<evidence type="ECO:0000256" key="3">
    <source>
        <dbReference type="ARBA" id="ARBA00023163"/>
    </source>
</evidence>
<dbReference type="EMBL" id="LUUB01000114">
    <property type="protein sequence ID" value="OAE99880.1"/>
    <property type="molecule type" value="Genomic_DNA"/>
</dbReference>
<dbReference type="Pfam" id="PF01614">
    <property type="entry name" value="IclR_C"/>
    <property type="match status" value="1"/>
</dbReference>
<dbReference type="GO" id="GO:0003700">
    <property type="term" value="F:DNA-binding transcription factor activity"/>
    <property type="evidence" value="ECO:0007669"/>
    <property type="project" value="TreeGrafter"/>
</dbReference>
<accession>A0A176YA33</accession>
<proteinExistence type="predicted"/>
<dbReference type="SUPFAM" id="SSF46785">
    <property type="entry name" value="Winged helix' DNA-binding domain"/>
    <property type="match status" value="1"/>
</dbReference>
<dbReference type="AlphaFoldDB" id="A0A176YA33"/>
<dbReference type="PANTHER" id="PTHR30136:SF39">
    <property type="entry name" value="TRANSCRIPTIONAL REGULATORY PROTEIN"/>
    <property type="match status" value="1"/>
</dbReference>
<evidence type="ECO:0000256" key="1">
    <source>
        <dbReference type="ARBA" id="ARBA00023015"/>
    </source>
</evidence>
<gene>
    <name evidence="6" type="ORF">AYJ54_31805</name>
</gene>
<feature type="domain" description="HTH iclR-type" evidence="4">
    <location>
        <begin position="12"/>
        <end position="75"/>
    </location>
</feature>
<reference evidence="6 7" key="1">
    <citation type="submission" date="2016-03" db="EMBL/GenBank/DDBJ databases">
        <title>Draft Genome Sequence of the Strain BR 10245 (Bradyrhizobium sp.) isolated from nodules of Centrolobium paraense.</title>
        <authorList>
            <person name="Simoes-Araujo J.L.Sr."/>
            <person name="Barauna A.C."/>
            <person name="Silva K."/>
            <person name="Zilli J.E."/>
        </authorList>
    </citation>
    <scope>NUCLEOTIDE SEQUENCE [LARGE SCALE GENOMIC DNA]</scope>
    <source>
        <strain evidence="6 7">BR 10245</strain>
    </source>
</reference>
<evidence type="ECO:0000313" key="6">
    <source>
        <dbReference type="EMBL" id="OAE99880.1"/>
    </source>
</evidence>
<dbReference type="SMART" id="SM00346">
    <property type="entry name" value="HTH_ICLR"/>
    <property type="match status" value="1"/>
</dbReference>
<dbReference type="Gene3D" id="1.10.10.10">
    <property type="entry name" value="Winged helix-like DNA-binding domain superfamily/Winged helix DNA-binding domain"/>
    <property type="match status" value="1"/>
</dbReference>
<keyword evidence="2" id="KW-0238">DNA-binding</keyword>
<dbReference type="Gene3D" id="3.30.450.40">
    <property type="match status" value="1"/>
</dbReference>
<dbReference type="InterPro" id="IPR029016">
    <property type="entry name" value="GAF-like_dom_sf"/>
</dbReference>
<dbReference type="SUPFAM" id="SSF55781">
    <property type="entry name" value="GAF domain-like"/>
    <property type="match status" value="1"/>
</dbReference>
<dbReference type="InterPro" id="IPR014757">
    <property type="entry name" value="Tscrpt_reg_IclR_C"/>
</dbReference>
<protein>
    <recommendedName>
        <fullName evidence="8">IclR family transcriptional regulator</fullName>
    </recommendedName>
</protein>
<dbReference type="GO" id="GO:0003677">
    <property type="term" value="F:DNA binding"/>
    <property type="evidence" value="ECO:0007669"/>
    <property type="project" value="UniProtKB-KW"/>
</dbReference>
<dbReference type="OrthoDB" id="9807558at2"/>
<keyword evidence="1" id="KW-0805">Transcription regulation</keyword>
<evidence type="ECO:0000256" key="2">
    <source>
        <dbReference type="ARBA" id="ARBA00023125"/>
    </source>
</evidence>